<gene>
    <name evidence="1" type="primary">3</name>
    <name evidence="1" type="ORF">SEA_BETTERKATZ_3</name>
</gene>
<evidence type="ECO:0000313" key="1">
    <source>
        <dbReference type="EMBL" id="AMS03638.1"/>
    </source>
</evidence>
<dbReference type="RefSeq" id="YP_009302760.1">
    <property type="nucleotide sequence ID" value="NC_031247.1"/>
</dbReference>
<protein>
    <submittedName>
        <fullName evidence="1">Uncharacterized protein</fullName>
    </submittedName>
</protein>
<keyword evidence="2" id="KW-1185">Reference proteome</keyword>
<dbReference type="GeneID" id="29125568"/>
<evidence type="ECO:0000313" key="2">
    <source>
        <dbReference type="Proteomes" id="UP000203938"/>
    </source>
</evidence>
<dbReference type="EMBL" id="KU963261">
    <property type="protein sequence ID" value="AMS03638.1"/>
    <property type="molecule type" value="Genomic_DNA"/>
</dbReference>
<reference evidence="2" key="1">
    <citation type="submission" date="2016-03" db="EMBL/GenBank/DDBJ databases">
        <authorList>
            <person name="Berryman E.N."/>
            <person name="Forrest K.M."/>
            <person name="McHale L."/>
            <person name="Wertz A.T."/>
            <person name="Zhuang Z."/>
            <person name="Kasturiarachi N.S."/>
            <person name="Pressimone C.A."/>
            <person name="Schiebel J.G."/>
            <person name="Furbee E.C."/>
            <person name="Grubb S.R."/>
            <person name="Warner M.H."/>
            <person name="Montgomery M.T."/>
            <person name="Garlena R.A."/>
            <person name="Russell D.A."/>
            <person name="Pope W.H."/>
            <person name="Jacobs-Sera D."/>
            <person name="Hendrix R.W."/>
            <person name="Hatfull G.F."/>
        </authorList>
    </citation>
    <scope>NUCLEOTIDE SEQUENCE [LARGE SCALE GENOMIC DNA]</scope>
</reference>
<sequence>MSFHDEYVSGYGEGYDAGTCRSWLCLRCGAFWLYRDTRPGRRRLRAVRAAHLREHRGSL</sequence>
<accession>A0A142KC05</accession>
<dbReference type="KEGG" id="vg:29125568"/>
<dbReference type="Proteomes" id="UP000203938">
    <property type="component" value="Segment"/>
</dbReference>
<proteinExistence type="predicted"/>
<organism evidence="1 2">
    <name type="scientific">Gordonia phage BetterKatz</name>
    <dbReference type="NCBI Taxonomy" id="1821551"/>
    <lineage>
        <taxon>Viruses</taxon>
        <taxon>Duplodnaviria</taxon>
        <taxon>Heunggongvirae</taxon>
        <taxon>Uroviricota</taxon>
        <taxon>Caudoviricetes</taxon>
        <taxon>Betterkatzvirus</taxon>
        <taxon>Betterkatzvirus betterkatz</taxon>
    </lineage>
</organism>
<name>A0A142KC05_9CAUD</name>